<dbReference type="AlphaFoldDB" id="A0A835TQC5"/>
<gene>
    <name evidence="2" type="ORF">HXX76_001849</name>
</gene>
<dbReference type="OrthoDB" id="560381at2759"/>
<reference evidence="2" key="1">
    <citation type="journal article" date="2020" name="bioRxiv">
        <title>Comparative genomics of Chlamydomonas.</title>
        <authorList>
            <person name="Craig R.J."/>
            <person name="Hasan A.R."/>
            <person name="Ness R.W."/>
            <person name="Keightley P.D."/>
        </authorList>
    </citation>
    <scope>NUCLEOTIDE SEQUENCE</scope>
    <source>
        <strain evidence="2">SAG 7.73</strain>
    </source>
</reference>
<accession>A0A835TQC5</accession>
<protein>
    <submittedName>
        <fullName evidence="2">Uncharacterized protein</fullName>
    </submittedName>
</protein>
<evidence type="ECO:0000313" key="2">
    <source>
        <dbReference type="EMBL" id="KAG2443496.1"/>
    </source>
</evidence>
<dbReference type="EMBL" id="JAEHOC010000003">
    <property type="protein sequence ID" value="KAG2443496.1"/>
    <property type="molecule type" value="Genomic_DNA"/>
</dbReference>
<evidence type="ECO:0000256" key="1">
    <source>
        <dbReference type="SAM" id="MobiDB-lite"/>
    </source>
</evidence>
<feature type="compositionally biased region" description="Low complexity" evidence="1">
    <location>
        <begin position="237"/>
        <end position="249"/>
    </location>
</feature>
<dbReference type="Proteomes" id="UP000650467">
    <property type="component" value="Unassembled WGS sequence"/>
</dbReference>
<evidence type="ECO:0000313" key="3">
    <source>
        <dbReference type="Proteomes" id="UP000650467"/>
    </source>
</evidence>
<keyword evidence="3" id="KW-1185">Reference proteome</keyword>
<feature type="region of interest" description="Disordered" evidence="1">
    <location>
        <begin position="222"/>
        <end position="249"/>
    </location>
</feature>
<organism evidence="2 3">
    <name type="scientific">Chlamydomonas incerta</name>
    <dbReference type="NCBI Taxonomy" id="51695"/>
    <lineage>
        <taxon>Eukaryota</taxon>
        <taxon>Viridiplantae</taxon>
        <taxon>Chlorophyta</taxon>
        <taxon>core chlorophytes</taxon>
        <taxon>Chlorophyceae</taxon>
        <taxon>CS clade</taxon>
        <taxon>Chlamydomonadales</taxon>
        <taxon>Chlamydomonadaceae</taxon>
        <taxon>Chlamydomonas</taxon>
    </lineage>
</organism>
<feature type="compositionally biased region" description="Basic and acidic residues" evidence="1">
    <location>
        <begin position="222"/>
        <end position="236"/>
    </location>
</feature>
<name>A0A835TQC5_CHLIN</name>
<sequence length="920" mass="93617">MLSCKPLVLRAGARRPACCADRPAVAAPRSCWRQRSGGYTAATAAAPESGGGSSAPEVQAAAVAAQKQRAARVDCFCTAACRAFPTRAVPPPQPPQPLSALPAGPLPADSIPPLLEWVTCAGMRPVAVQSILEQHCSAGMQRIVGAAARLAAAEEQEEQRALQPQYNDGVLITSAHLALAALADGDSDCAAALGVLHHSAAGLSLSRCAVLLSDRAVDERRREKLRREEARREDRGSSSSGSGSGSSSSSNSIFAAAALHFLFQSYRWAVFSGCDAVQPCHLLWALTADPRDSYSRLRADPLDECVAAAEVREPPLVWLLQLRYLRLELPRPAATYEQLLCVLRCGLDAAAEAAATTACGAQDSSSSSRGADAAAGGGDRAARKPVALHASLAARLDDVAAAAPGSTARSLGELAALLRACRLAGHVPSRTQLRAVGAAASACFLQDMCGSSRYVREYDERWRSVFELAEGFAALGYKPPGLLSQQQGNSSVQASHCVCQARPPAVAAAGLSRQVQWMCRAEAAMRFCYPESAASEYLAPYQRVMSDAADVDAPPTILQALLAVADDVPSGMEWKPVAAAALADRLFTEQQQGVATAAATTAATALPLDAAGSILACVMLQAGVPDTTLSSSALWEAATCDDVGAAADALHRAFPLPARAQLLQALGGGGGSGGAGALPSTFHVDLRAALVASLAADSDDIHATLRVQQRVGEACAAAGCGVPEGWLQQLASYSDVDPECSGDMAAALAALLKAAGAAAKREAGGSSAAAPASAGAAAATGATATSSEGERGSSNSIRTEVLEQLAGMLEAAAETGKLQPRAALAALQDLHAVVTQQQCTAAMAAAGRYGVITGNVAAVLGAAAAAPSATAADGAAVAADAGLLAALAGALEDQHGAAGFRRQEGRSGEKAGAQQGKEQA</sequence>
<proteinExistence type="predicted"/>
<feature type="region of interest" description="Disordered" evidence="1">
    <location>
        <begin position="896"/>
        <end position="920"/>
    </location>
</feature>
<comment type="caution">
    <text evidence="2">The sequence shown here is derived from an EMBL/GenBank/DDBJ whole genome shotgun (WGS) entry which is preliminary data.</text>
</comment>